<dbReference type="EMBL" id="DSPX01000078">
    <property type="protein sequence ID" value="HGG00587.1"/>
    <property type="molecule type" value="Genomic_DNA"/>
</dbReference>
<name>A0A7C3ZWK8_9CYAN</name>
<reference evidence="1" key="1">
    <citation type="journal article" date="2020" name="mSystems">
        <title>Genome- and Community-Level Interaction Insights into Carbon Utilization and Element Cycling Functions of Hydrothermarchaeota in Hydrothermal Sediment.</title>
        <authorList>
            <person name="Zhou Z."/>
            <person name="Liu Y."/>
            <person name="Xu W."/>
            <person name="Pan J."/>
            <person name="Luo Z.H."/>
            <person name="Li M."/>
        </authorList>
    </citation>
    <scope>NUCLEOTIDE SEQUENCE [LARGE SCALE GENOMIC DNA]</scope>
    <source>
        <strain evidence="1">SpSt-374</strain>
    </source>
</reference>
<sequence length="63" mass="7256">MNNEIETPILPPQAEVENSHPWVKFAGMFKDDPLFDDFVENMAAYRRELEAIDADENEMGVVE</sequence>
<proteinExistence type="predicted"/>
<accession>A0A7C3ZWK8</accession>
<dbReference type="AlphaFoldDB" id="A0A7C3ZWK8"/>
<evidence type="ECO:0000313" key="1">
    <source>
        <dbReference type="EMBL" id="HGG00587.1"/>
    </source>
</evidence>
<protein>
    <submittedName>
        <fullName evidence="1">Uncharacterized protein</fullName>
    </submittedName>
</protein>
<organism evidence="1">
    <name type="scientific">Planktothricoides sp. SpSt-374</name>
    <dbReference type="NCBI Taxonomy" id="2282167"/>
    <lineage>
        <taxon>Bacteria</taxon>
        <taxon>Bacillati</taxon>
        <taxon>Cyanobacteriota</taxon>
        <taxon>Cyanophyceae</taxon>
        <taxon>Oscillatoriophycideae</taxon>
        <taxon>Oscillatoriales</taxon>
        <taxon>Oscillatoriaceae</taxon>
        <taxon>Planktothricoides</taxon>
    </lineage>
</organism>
<gene>
    <name evidence="1" type="ORF">ENR15_08020</name>
</gene>
<comment type="caution">
    <text evidence="1">The sequence shown here is derived from an EMBL/GenBank/DDBJ whole genome shotgun (WGS) entry which is preliminary data.</text>
</comment>